<dbReference type="GO" id="GO:0015159">
    <property type="term" value="F:polysaccharide transmembrane transporter activity"/>
    <property type="evidence" value="ECO:0007669"/>
    <property type="project" value="InterPro"/>
</dbReference>
<keyword evidence="10" id="KW-0626">Porin</keyword>
<keyword evidence="8" id="KW-0625">Polysaccharide transport</keyword>
<evidence type="ECO:0000256" key="14">
    <source>
        <dbReference type="ARBA" id="ARBA00023288"/>
    </source>
</evidence>
<dbReference type="PANTHER" id="PTHR33619">
    <property type="entry name" value="POLYSACCHARIDE EXPORT PROTEIN GFCE-RELATED"/>
    <property type="match status" value="1"/>
</dbReference>
<keyword evidence="5" id="KW-0762">Sugar transport</keyword>
<dbReference type="EMBL" id="QBKI01000002">
    <property type="protein sequence ID" value="PTX21460.1"/>
    <property type="molecule type" value="Genomic_DNA"/>
</dbReference>
<evidence type="ECO:0000256" key="5">
    <source>
        <dbReference type="ARBA" id="ARBA00022597"/>
    </source>
</evidence>
<dbReference type="InterPro" id="IPR049712">
    <property type="entry name" value="Poly_export"/>
</dbReference>
<keyword evidence="12" id="KW-0564">Palmitate</keyword>
<proteinExistence type="inferred from homology"/>
<evidence type="ECO:0000256" key="7">
    <source>
        <dbReference type="ARBA" id="ARBA00022729"/>
    </source>
</evidence>
<comment type="similarity">
    <text evidence="2">Belongs to the BexD/CtrA/VexA family.</text>
</comment>
<reference evidence="17 18" key="1">
    <citation type="submission" date="2018-04" db="EMBL/GenBank/DDBJ databases">
        <title>Genomic Encyclopedia of Archaeal and Bacterial Type Strains, Phase II (KMG-II): from individual species to whole genera.</title>
        <authorList>
            <person name="Goeker M."/>
        </authorList>
    </citation>
    <scope>NUCLEOTIDE SEQUENCE [LARGE SCALE GENOMIC DNA]</scope>
    <source>
        <strain evidence="17 18">DSM 100162</strain>
    </source>
</reference>
<keyword evidence="11" id="KW-0472">Membrane</keyword>
<evidence type="ECO:0000256" key="10">
    <source>
        <dbReference type="ARBA" id="ARBA00023114"/>
    </source>
</evidence>
<sequence>MISKALFFCCLLFLVGCSPRNLTYLSDLKEQETKEEEIINNVEPTIQANDILDITITSLSAESNVMFNSGIIQVGGGSGNNPGASVKPVGYQVDKNGYVLIPVLGKVHLAGLTKEEAKERLTSVLSKYARDPIVDMRYMNFKITVIGEVNNPSTFTVPHERINVLEALGLAGDMTPYGKRENVLILREQDGKRITSRVNLNNKEVLNSPYFYLQQNDIVYVEPDKVKAVQVSPGRANFQFGLSVGLALLSVVTILVTQVF</sequence>
<evidence type="ECO:0000256" key="4">
    <source>
        <dbReference type="ARBA" id="ARBA00022452"/>
    </source>
</evidence>
<evidence type="ECO:0000256" key="2">
    <source>
        <dbReference type="ARBA" id="ARBA00009450"/>
    </source>
</evidence>
<keyword evidence="18" id="KW-1185">Reference proteome</keyword>
<dbReference type="InterPro" id="IPR054765">
    <property type="entry name" value="SLBB_dom"/>
</dbReference>
<dbReference type="GO" id="GO:0009279">
    <property type="term" value="C:cell outer membrane"/>
    <property type="evidence" value="ECO:0007669"/>
    <property type="project" value="UniProtKB-SubCell"/>
</dbReference>
<evidence type="ECO:0000256" key="1">
    <source>
        <dbReference type="ARBA" id="ARBA00004571"/>
    </source>
</evidence>
<name>A0A2T5YQ68_9BACT</name>
<keyword evidence="6" id="KW-0812">Transmembrane</keyword>
<evidence type="ECO:0000259" key="16">
    <source>
        <dbReference type="Pfam" id="PF22461"/>
    </source>
</evidence>
<feature type="domain" description="SLBB" evidence="16">
    <location>
        <begin position="142"/>
        <end position="221"/>
    </location>
</feature>
<keyword evidence="14" id="KW-0449">Lipoprotein</keyword>
<evidence type="ECO:0000256" key="3">
    <source>
        <dbReference type="ARBA" id="ARBA00022448"/>
    </source>
</evidence>
<dbReference type="InterPro" id="IPR003715">
    <property type="entry name" value="Poly_export_N"/>
</dbReference>
<keyword evidence="13" id="KW-0998">Cell outer membrane</keyword>
<comment type="subcellular location">
    <subcellularLocation>
        <location evidence="1">Cell outer membrane</location>
        <topology evidence="1">Multi-pass membrane protein</topology>
    </subcellularLocation>
</comment>
<dbReference type="GO" id="GO:0006811">
    <property type="term" value="P:monoatomic ion transport"/>
    <property type="evidence" value="ECO:0007669"/>
    <property type="project" value="UniProtKB-KW"/>
</dbReference>
<keyword evidence="3" id="KW-0813">Transport</keyword>
<evidence type="ECO:0000259" key="15">
    <source>
        <dbReference type="Pfam" id="PF02563"/>
    </source>
</evidence>
<feature type="domain" description="Polysaccharide export protein N-terminal" evidence="15">
    <location>
        <begin position="44"/>
        <end position="135"/>
    </location>
</feature>
<protein>
    <submittedName>
        <fullName evidence="17">Polysaccharide export outer membrane protein</fullName>
    </submittedName>
</protein>
<evidence type="ECO:0000313" key="17">
    <source>
        <dbReference type="EMBL" id="PTX21460.1"/>
    </source>
</evidence>
<dbReference type="PANTHER" id="PTHR33619:SF3">
    <property type="entry name" value="POLYSACCHARIDE EXPORT PROTEIN GFCE-RELATED"/>
    <property type="match status" value="1"/>
</dbReference>
<dbReference type="RefSeq" id="WP_108210833.1">
    <property type="nucleotide sequence ID" value="NZ_QBKI01000002.1"/>
</dbReference>
<dbReference type="Gene3D" id="3.10.560.10">
    <property type="entry name" value="Outer membrane lipoprotein wza domain like"/>
    <property type="match status" value="1"/>
</dbReference>
<dbReference type="AlphaFoldDB" id="A0A2T5YQ68"/>
<keyword evidence="4" id="KW-1134">Transmembrane beta strand</keyword>
<comment type="caution">
    <text evidence="17">The sequence shown here is derived from an EMBL/GenBank/DDBJ whole genome shotgun (WGS) entry which is preliminary data.</text>
</comment>
<evidence type="ECO:0000313" key="18">
    <source>
        <dbReference type="Proteomes" id="UP000244225"/>
    </source>
</evidence>
<organism evidence="17 18">
    <name type="scientific">Pontibacter mucosus</name>
    <dbReference type="NCBI Taxonomy" id="1649266"/>
    <lineage>
        <taxon>Bacteria</taxon>
        <taxon>Pseudomonadati</taxon>
        <taxon>Bacteroidota</taxon>
        <taxon>Cytophagia</taxon>
        <taxon>Cytophagales</taxon>
        <taxon>Hymenobacteraceae</taxon>
        <taxon>Pontibacter</taxon>
    </lineage>
</organism>
<evidence type="ECO:0000256" key="12">
    <source>
        <dbReference type="ARBA" id="ARBA00023139"/>
    </source>
</evidence>
<dbReference type="Proteomes" id="UP000244225">
    <property type="component" value="Unassembled WGS sequence"/>
</dbReference>
<evidence type="ECO:0000256" key="13">
    <source>
        <dbReference type="ARBA" id="ARBA00023237"/>
    </source>
</evidence>
<dbReference type="Pfam" id="PF02563">
    <property type="entry name" value="Poly_export"/>
    <property type="match status" value="1"/>
</dbReference>
<keyword evidence="7" id="KW-0732">Signal</keyword>
<accession>A0A2T5YQ68</accession>
<dbReference type="Pfam" id="PF22461">
    <property type="entry name" value="SLBB_2"/>
    <property type="match status" value="1"/>
</dbReference>
<dbReference type="GO" id="GO:0046930">
    <property type="term" value="C:pore complex"/>
    <property type="evidence" value="ECO:0007669"/>
    <property type="project" value="UniProtKB-KW"/>
</dbReference>
<dbReference type="PROSITE" id="PS51257">
    <property type="entry name" value="PROKAR_LIPOPROTEIN"/>
    <property type="match status" value="1"/>
</dbReference>
<gene>
    <name evidence="17" type="ORF">C8N40_102436</name>
</gene>
<keyword evidence="9" id="KW-0406">Ion transport</keyword>
<dbReference type="OrthoDB" id="662756at2"/>
<evidence type="ECO:0000256" key="8">
    <source>
        <dbReference type="ARBA" id="ARBA00023047"/>
    </source>
</evidence>
<dbReference type="GO" id="GO:0015288">
    <property type="term" value="F:porin activity"/>
    <property type="evidence" value="ECO:0007669"/>
    <property type="project" value="UniProtKB-KW"/>
</dbReference>
<evidence type="ECO:0000256" key="11">
    <source>
        <dbReference type="ARBA" id="ARBA00023136"/>
    </source>
</evidence>
<evidence type="ECO:0000256" key="6">
    <source>
        <dbReference type="ARBA" id="ARBA00022692"/>
    </source>
</evidence>
<evidence type="ECO:0000256" key="9">
    <source>
        <dbReference type="ARBA" id="ARBA00023065"/>
    </source>
</evidence>